<keyword evidence="2 7" id="KW-0812">Transmembrane</keyword>
<keyword evidence="3" id="KW-0864">Zinc transport</keyword>
<keyword evidence="3" id="KW-0862">Zinc</keyword>
<dbReference type="GO" id="GO:0016020">
    <property type="term" value="C:membrane"/>
    <property type="evidence" value="ECO:0007669"/>
    <property type="project" value="UniProtKB-SubCell"/>
</dbReference>
<name>A0ABD6EJG7_9BILA</name>
<feature type="transmembrane region" description="Helical" evidence="7">
    <location>
        <begin position="257"/>
        <end position="274"/>
    </location>
</feature>
<dbReference type="Gene3D" id="1.20.1510.10">
    <property type="entry name" value="Cation efflux protein transmembrane domain"/>
    <property type="match status" value="1"/>
</dbReference>
<comment type="subcellular location">
    <subcellularLocation>
        <location evidence="1">Membrane</location>
        <topology evidence="1">Multi-pass membrane protein</topology>
    </subcellularLocation>
</comment>
<keyword evidence="4 7" id="KW-1133">Transmembrane helix</keyword>
<dbReference type="PANTHER" id="PTHR11562">
    <property type="entry name" value="CATION EFFLUX PROTEIN/ ZINC TRANSPORTER"/>
    <property type="match status" value="1"/>
</dbReference>
<gene>
    <name evidence="8" type="ORF">AB6A40_003411</name>
</gene>
<evidence type="ECO:0000256" key="2">
    <source>
        <dbReference type="ARBA" id="ARBA00022692"/>
    </source>
</evidence>
<feature type="compositionally biased region" description="Polar residues" evidence="6">
    <location>
        <begin position="1"/>
        <end position="16"/>
    </location>
</feature>
<dbReference type="InterPro" id="IPR027469">
    <property type="entry name" value="Cation_efflux_TMD_sf"/>
</dbReference>
<keyword evidence="5 7" id="KW-0472">Membrane</keyword>
<protein>
    <submittedName>
        <fullName evidence="8">Uncharacterized protein</fullName>
    </submittedName>
</protein>
<feature type="transmembrane region" description="Helical" evidence="7">
    <location>
        <begin position="180"/>
        <end position="202"/>
    </location>
</feature>
<feature type="compositionally biased region" description="Basic and acidic residues" evidence="6">
    <location>
        <begin position="24"/>
        <end position="37"/>
    </location>
</feature>
<evidence type="ECO:0000256" key="4">
    <source>
        <dbReference type="ARBA" id="ARBA00022989"/>
    </source>
</evidence>
<evidence type="ECO:0000313" key="8">
    <source>
        <dbReference type="EMBL" id="MFH4976702.1"/>
    </source>
</evidence>
<keyword evidence="3" id="KW-0406">Ion transport</keyword>
<feature type="transmembrane region" description="Helical" evidence="7">
    <location>
        <begin position="222"/>
        <end position="245"/>
    </location>
</feature>
<keyword evidence="3" id="KW-0813">Transport</keyword>
<accession>A0ABD6EJG7</accession>
<evidence type="ECO:0000256" key="7">
    <source>
        <dbReference type="SAM" id="Phobius"/>
    </source>
</evidence>
<keyword evidence="9" id="KW-1185">Reference proteome</keyword>
<feature type="transmembrane region" description="Helical" evidence="7">
    <location>
        <begin position="146"/>
        <end position="168"/>
    </location>
</feature>
<dbReference type="EMBL" id="JBGFUD010001745">
    <property type="protein sequence ID" value="MFH4976702.1"/>
    <property type="molecule type" value="Genomic_DNA"/>
</dbReference>
<dbReference type="InterPro" id="IPR050681">
    <property type="entry name" value="CDF/SLC30A"/>
</dbReference>
<evidence type="ECO:0000313" key="9">
    <source>
        <dbReference type="Proteomes" id="UP001608902"/>
    </source>
</evidence>
<evidence type="ECO:0000256" key="6">
    <source>
        <dbReference type="SAM" id="MobiDB-lite"/>
    </source>
</evidence>
<evidence type="ECO:0000256" key="3">
    <source>
        <dbReference type="ARBA" id="ARBA00022906"/>
    </source>
</evidence>
<comment type="caution">
    <text evidence="8">The sequence shown here is derived from an EMBL/GenBank/DDBJ whole genome shotgun (WGS) entry which is preliminary data.</text>
</comment>
<dbReference type="AlphaFoldDB" id="A0ABD6EJG7"/>
<dbReference type="PANTHER" id="PTHR11562:SF17">
    <property type="entry name" value="RE54080P-RELATED"/>
    <property type="match status" value="1"/>
</dbReference>
<proteinExistence type="predicted"/>
<feature type="compositionally biased region" description="Polar residues" evidence="6">
    <location>
        <begin position="38"/>
        <end position="57"/>
    </location>
</feature>
<evidence type="ECO:0000256" key="1">
    <source>
        <dbReference type="ARBA" id="ARBA00004141"/>
    </source>
</evidence>
<dbReference type="GO" id="GO:0006829">
    <property type="term" value="P:zinc ion transport"/>
    <property type="evidence" value="ECO:0007669"/>
    <property type="project" value="UniProtKB-KW"/>
</dbReference>
<sequence length="294" mass="32723">MEQQEITNEARQNMTDIGSGHSEGSTRSHDTSAHGESSDAQAENCQSTKRALSTEPPSSFLESMARLGTTQEGFAHNPFFPNAERLSRCMKIMMVACVVVFIGEFIFALFANSIACIADTLRNLSDFLSHVCLRVITGENIGKLQWISFCICVILIWMLSGVIVYVATNRILNGIFEIEANMMIVAAVFSLTNNCILLYMHFGRKLRPRTYVALSDFVIVRIHQMLHIIGNHGTSLIILVAAVLLTVQPEWVIIEPISAYILVFLTVANTTAIVERLHSTFKAYITRRGGYTNI</sequence>
<reference evidence="8 9" key="1">
    <citation type="submission" date="2024-08" db="EMBL/GenBank/DDBJ databases">
        <title>Gnathostoma spinigerum genome.</title>
        <authorList>
            <person name="Gonzalez-Bertolin B."/>
            <person name="Monzon S."/>
            <person name="Zaballos A."/>
            <person name="Jimenez P."/>
            <person name="Dekumyoy P."/>
            <person name="Varona S."/>
            <person name="Cuesta I."/>
            <person name="Sumanam S."/>
            <person name="Adisakwattana P."/>
            <person name="Gasser R.B."/>
            <person name="Hernandez-Gonzalez A."/>
            <person name="Young N.D."/>
            <person name="Perteguer M.J."/>
        </authorList>
    </citation>
    <scope>NUCLEOTIDE SEQUENCE [LARGE SCALE GENOMIC DNA]</scope>
    <source>
        <strain evidence="8">AL3</strain>
        <tissue evidence="8">Liver</tissue>
    </source>
</reference>
<feature type="transmembrane region" description="Helical" evidence="7">
    <location>
        <begin position="92"/>
        <end position="115"/>
    </location>
</feature>
<organism evidence="8 9">
    <name type="scientific">Gnathostoma spinigerum</name>
    <dbReference type="NCBI Taxonomy" id="75299"/>
    <lineage>
        <taxon>Eukaryota</taxon>
        <taxon>Metazoa</taxon>
        <taxon>Ecdysozoa</taxon>
        <taxon>Nematoda</taxon>
        <taxon>Chromadorea</taxon>
        <taxon>Rhabditida</taxon>
        <taxon>Spirurina</taxon>
        <taxon>Gnathostomatomorpha</taxon>
        <taxon>Gnathostomatoidea</taxon>
        <taxon>Gnathostomatidae</taxon>
        <taxon>Gnathostoma</taxon>
    </lineage>
</organism>
<feature type="region of interest" description="Disordered" evidence="6">
    <location>
        <begin position="1"/>
        <end position="57"/>
    </location>
</feature>
<dbReference type="Proteomes" id="UP001608902">
    <property type="component" value="Unassembled WGS sequence"/>
</dbReference>
<evidence type="ECO:0000256" key="5">
    <source>
        <dbReference type="ARBA" id="ARBA00023136"/>
    </source>
</evidence>
<dbReference type="SUPFAM" id="SSF161111">
    <property type="entry name" value="Cation efflux protein transmembrane domain-like"/>
    <property type="match status" value="1"/>
</dbReference>